<gene>
    <name evidence="1" type="ORF">EXM65_13090</name>
</gene>
<dbReference type="Proteomes" id="UP000472355">
    <property type="component" value="Unassembled WGS sequence"/>
</dbReference>
<dbReference type="EMBL" id="SGKU01000039">
    <property type="protein sequence ID" value="NFA43485.1"/>
    <property type="molecule type" value="Genomic_DNA"/>
</dbReference>
<evidence type="ECO:0000313" key="1">
    <source>
        <dbReference type="EMBL" id="NFA43485.1"/>
    </source>
</evidence>
<accession>A0A6M0SUS4</accession>
<sequence>MQQIIINDISKTTYDNGTYWIEYKINDKYGYEILDEVYEEKDKLQILCNKCIELNNKFVNKKIYQYVVVILNL</sequence>
<organism evidence="1 2">
    <name type="scientific">Clostridium botulinum</name>
    <dbReference type="NCBI Taxonomy" id="1491"/>
    <lineage>
        <taxon>Bacteria</taxon>
        <taxon>Bacillati</taxon>
        <taxon>Bacillota</taxon>
        <taxon>Clostridia</taxon>
        <taxon>Eubacteriales</taxon>
        <taxon>Clostridiaceae</taxon>
        <taxon>Clostridium</taxon>
    </lineage>
</organism>
<name>A0A6M0SUS4_CLOBO</name>
<dbReference type="AlphaFoldDB" id="A0A6M0SUS4"/>
<reference evidence="1 2" key="1">
    <citation type="submission" date="2019-02" db="EMBL/GenBank/DDBJ databases">
        <title>Genome sequencing of Clostridium botulinum clinical isolates.</title>
        <authorList>
            <person name="Brunt J."/>
            <person name="Van Vliet A.H.M."/>
            <person name="Stringer S.C."/>
            <person name="Grant K.A."/>
            <person name="Carter A.C."/>
            <person name="Peck M.W."/>
        </authorList>
    </citation>
    <scope>NUCLEOTIDE SEQUENCE [LARGE SCALE GENOMIC DNA]</scope>
    <source>
        <strain evidence="1 2">H113700579</strain>
    </source>
</reference>
<comment type="caution">
    <text evidence="1">The sequence shown here is derived from an EMBL/GenBank/DDBJ whole genome shotgun (WGS) entry which is preliminary data.</text>
</comment>
<evidence type="ECO:0000313" key="2">
    <source>
        <dbReference type="Proteomes" id="UP000472355"/>
    </source>
</evidence>
<proteinExistence type="predicted"/>
<protein>
    <submittedName>
        <fullName evidence="1">Uncharacterized protein</fullName>
    </submittedName>
</protein>